<accession>A0ABD5CSV0</accession>
<evidence type="ECO:0000256" key="4">
    <source>
        <dbReference type="ARBA" id="ARBA00023163"/>
    </source>
</evidence>
<keyword evidence="3" id="KW-0731">Sigma factor</keyword>
<dbReference type="PANTHER" id="PTHR43133:SF25">
    <property type="entry name" value="RNA POLYMERASE SIGMA FACTOR RFAY-RELATED"/>
    <property type="match status" value="1"/>
</dbReference>
<dbReference type="SUPFAM" id="SSF88946">
    <property type="entry name" value="Sigma2 domain of RNA polymerase sigma factors"/>
    <property type="match status" value="1"/>
</dbReference>
<dbReference type="EMBL" id="JAVIZN010000003">
    <property type="protein sequence ID" value="MDR6208093.1"/>
    <property type="molecule type" value="Genomic_DNA"/>
</dbReference>
<proteinExistence type="inferred from homology"/>
<reference evidence="7 8" key="1">
    <citation type="submission" date="2023-08" db="EMBL/GenBank/DDBJ databases">
        <title>Genome sequencing of plant associated microbes to promote plant fitness in Sorghum bicolor and Oryza sativa.</title>
        <authorList>
            <person name="Coleman-Derr D."/>
        </authorList>
    </citation>
    <scope>NUCLEOTIDE SEQUENCE [LARGE SCALE GENOMIC DNA]</scope>
    <source>
        <strain evidence="7 8">SLBN-33</strain>
    </source>
</reference>
<dbReference type="CDD" id="cd06171">
    <property type="entry name" value="Sigma70_r4"/>
    <property type="match status" value="1"/>
</dbReference>
<organism evidence="7 8">
    <name type="scientific">Paraburkholderia graminis</name>
    <dbReference type="NCBI Taxonomy" id="60548"/>
    <lineage>
        <taxon>Bacteria</taxon>
        <taxon>Pseudomonadati</taxon>
        <taxon>Pseudomonadota</taxon>
        <taxon>Betaproteobacteria</taxon>
        <taxon>Burkholderiales</taxon>
        <taxon>Burkholderiaceae</taxon>
        <taxon>Paraburkholderia</taxon>
    </lineage>
</organism>
<dbReference type="Pfam" id="PF08281">
    <property type="entry name" value="Sigma70_r4_2"/>
    <property type="match status" value="1"/>
</dbReference>
<comment type="similarity">
    <text evidence="1">Belongs to the sigma-70 factor family. ECF subfamily.</text>
</comment>
<dbReference type="GO" id="GO:0016987">
    <property type="term" value="F:sigma factor activity"/>
    <property type="evidence" value="ECO:0007669"/>
    <property type="project" value="UniProtKB-KW"/>
</dbReference>
<keyword evidence="2" id="KW-0805">Transcription regulation</keyword>
<evidence type="ECO:0000259" key="6">
    <source>
        <dbReference type="Pfam" id="PF08281"/>
    </source>
</evidence>
<protein>
    <submittedName>
        <fullName evidence="7">RNA polymerase sigma-70 factor (ECF subfamily)</fullName>
    </submittedName>
</protein>
<evidence type="ECO:0000313" key="7">
    <source>
        <dbReference type="EMBL" id="MDR6208093.1"/>
    </source>
</evidence>
<dbReference type="InterPro" id="IPR013324">
    <property type="entry name" value="RNA_pol_sigma_r3/r4-like"/>
</dbReference>
<sequence>MTDTDLPRAMTDLLPRLWRFALRLTGDCHDAEGLVQRACVRALERQHRWQPGTSQQIRQRAIMEWSDEVAVTVATPIAIDPEADALHRQVIAAVDALSETQRTVMLLVAIEGFSYREAASVLDIPIGRVMSRLARVDLPRTSDTASHLS</sequence>
<comment type="caution">
    <text evidence="7">The sequence shown here is derived from an EMBL/GenBank/DDBJ whole genome shotgun (WGS) entry which is preliminary data.</text>
</comment>
<evidence type="ECO:0000259" key="5">
    <source>
        <dbReference type="Pfam" id="PF04542"/>
    </source>
</evidence>
<dbReference type="AlphaFoldDB" id="A0ABD5CSV0"/>
<dbReference type="SUPFAM" id="SSF88659">
    <property type="entry name" value="Sigma3 and sigma4 domains of RNA polymerase sigma factors"/>
    <property type="match status" value="1"/>
</dbReference>
<feature type="domain" description="RNA polymerase sigma factor 70 region 4 type 2" evidence="6">
    <location>
        <begin position="88"/>
        <end position="135"/>
    </location>
</feature>
<dbReference type="Gene3D" id="1.10.1740.10">
    <property type="match status" value="1"/>
</dbReference>
<evidence type="ECO:0000256" key="2">
    <source>
        <dbReference type="ARBA" id="ARBA00023015"/>
    </source>
</evidence>
<gene>
    <name evidence="7" type="ORF">QF025_006894</name>
</gene>
<dbReference type="Proteomes" id="UP001245184">
    <property type="component" value="Unassembled WGS sequence"/>
</dbReference>
<dbReference type="Gene3D" id="1.10.10.10">
    <property type="entry name" value="Winged helix-like DNA-binding domain superfamily/Winged helix DNA-binding domain"/>
    <property type="match status" value="1"/>
</dbReference>
<dbReference type="PANTHER" id="PTHR43133">
    <property type="entry name" value="RNA POLYMERASE ECF-TYPE SIGMA FACTO"/>
    <property type="match status" value="1"/>
</dbReference>
<dbReference type="RefSeq" id="WP_310035543.1">
    <property type="nucleotide sequence ID" value="NZ_JAVIZN010000003.1"/>
</dbReference>
<dbReference type="InterPro" id="IPR007627">
    <property type="entry name" value="RNA_pol_sigma70_r2"/>
</dbReference>
<feature type="domain" description="RNA polymerase sigma-70 region 2" evidence="5">
    <location>
        <begin position="12"/>
        <end position="54"/>
    </location>
</feature>
<name>A0ABD5CSV0_9BURK</name>
<evidence type="ECO:0000313" key="8">
    <source>
        <dbReference type="Proteomes" id="UP001245184"/>
    </source>
</evidence>
<keyword evidence="4" id="KW-0804">Transcription</keyword>
<dbReference type="InterPro" id="IPR039425">
    <property type="entry name" value="RNA_pol_sigma-70-like"/>
</dbReference>
<dbReference type="InterPro" id="IPR036388">
    <property type="entry name" value="WH-like_DNA-bd_sf"/>
</dbReference>
<evidence type="ECO:0000256" key="1">
    <source>
        <dbReference type="ARBA" id="ARBA00010641"/>
    </source>
</evidence>
<dbReference type="InterPro" id="IPR013249">
    <property type="entry name" value="RNA_pol_sigma70_r4_t2"/>
</dbReference>
<dbReference type="Pfam" id="PF04542">
    <property type="entry name" value="Sigma70_r2"/>
    <property type="match status" value="1"/>
</dbReference>
<evidence type="ECO:0000256" key="3">
    <source>
        <dbReference type="ARBA" id="ARBA00023082"/>
    </source>
</evidence>
<dbReference type="InterPro" id="IPR013325">
    <property type="entry name" value="RNA_pol_sigma_r2"/>
</dbReference>